<dbReference type="InterPro" id="IPR050194">
    <property type="entry name" value="Glycosyltransferase_grp1"/>
</dbReference>
<dbReference type="CDD" id="cd03801">
    <property type="entry name" value="GT4_PimA-like"/>
    <property type="match status" value="1"/>
</dbReference>
<dbReference type="SUPFAM" id="SSF53756">
    <property type="entry name" value="UDP-Glycosyltransferase/glycogen phosphorylase"/>
    <property type="match status" value="1"/>
</dbReference>
<evidence type="ECO:0000313" key="1">
    <source>
        <dbReference type="EMBL" id="OWU69505.1"/>
    </source>
</evidence>
<dbReference type="PANTHER" id="PTHR45947">
    <property type="entry name" value="SULFOQUINOVOSYL TRANSFERASE SQD2"/>
    <property type="match status" value="1"/>
</dbReference>
<evidence type="ECO:0000313" key="2">
    <source>
        <dbReference type="Proteomes" id="UP000215377"/>
    </source>
</evidence>
<reference evidence="1 2" key="1">
    <citation type="submission" date="2013-04" db="EMBL/GenBank/DDBJ databases">
        <title>Oceanicola sp. 22II1-22F33 Genome Sequencing.</title>
        <authorList>
            <person name="Lai Q."/>
            <person name="Li G."/>
            <person name="Shao Z."/>
        </authorList>
    </citation>
    <scope>NUCLEOTIDE SEQUENCE [LARGE SCALE GENOMIC DNA]</scope>
    <source>
        <strain evidence="1 2">22II1-22F33</strain>
    </source>
</reference>
<dbReference type="PANTHER" id="PTHR45947:SF3">
    <property type="entry name" value="SULFOQUINOVOSYL TRANSFERASE SQD2"/>
    <property type="match status" value="1"/>
</dbReference>
<accession>A0A225NEP8</accession>
<protein>
    <submittedName>
        <fullName evidence="1">Glycosyl transferase family 1</fullName>
    </submittedName>
</protein>
<keyword evidence="2" id="KW-1185">Reference proteome</keyword>
<gene>
    <name evidence="1" type="ORF">ATO3_22010</name>
</gene>
<keyword evidence="1" id="KW-0808">Transferase</keyword>
<dbReference type="Proteomes" id="UP000215377">
    <property type="component" value="Unassembled WGS sequence"/>
</dbReference>
<dbReference type="EMBL" id="AQQR01000015">
    <property type="protein sequence ID" value="OWU69505.1"/>
    <property type="molecule type" value="Genomic_DNA"/>
</dbReference>
<dbReference type="Pfam" id="PF13692">
    <property type="entry name" value="Glyco_trans_1_4"/>
    <property type="match status" value="1"/>
</dbReference>
<dbReference type="Gene3D" id="3.40.50.2000">
    <property type="entry name" value="Glycogen Phosphorylase B"/>
    <property type="match status" value="2"/>
</dbReference>
<dbReference type="OrthoDB" id="5443996at2"/>
<dbReference type="RefSeq" id="WP_088652075.1">
    <property type="nucleotide sequence ID" value="NZ_AQQR01000015.1"/>
</dbReference>
<name>A0A225NEP8_9RHOB</name>
<organism evidence="1 2">
    <name type="scientific">Marinibacterium profundimaris</name>
    <dbReference type="NCBI Taxonomy" id="1679460"/>
    <lineage>
        <taxon>Bacteria</taxon>
        <taxon>Pseudomonadati</taxon>
        <taxon>Pseudomonadota</taxon>
        <taxon>Alphaproteobacteria</taxon>
        <taxon>Rhodobacterales</taxon>
        <taxon>Paracoccaceae</taxon>
        <taxon>Marinibacterium</taxon>
    </lineage>
</organism>
<sequence>MRVAFFAPLKAPTHPVPSGDREMARNLMAMLAREGAEVILASELRLRDGSGDTANQSRLRADASAEVERLVTELPDDVALWVSYHNYYKAPDLIGPEVARRRGIPYVLIESSRARKRLTGPWAGFAAAAEAASDAADVIFYPTEQDRETLERDRSAGQILAQLPPFLARDDLPAPGRPVPGRLLAAGMMRPGDKMASYRLIAATLPALSHPGWHLQIAGDGPAREAVHTLFAPCAGRVSLLGQLDRAALETAYAEADLFLWPGVNEAFGMVYLEAQAHGVPVVAQDRPGVRDVVAEPSKNPPVPTGAAGLALRCDWLLEDPARRQEAGRTARAAIRAHHLLPAAARRFWATVTPLLEVRA</sequence>
<proteinExistence type="predicted"/>
<comment type="caution">
    <text evidence="1">The sequence shown here is derived from an EMBL/GenBank/DDBJ whole genome shotgun (WGS) entry which is preliminary data.</text>
</comment>
<dbReference type="GO" id="GO:0016757">
    <property type="term" value="F:glycosyltransferase activity"/>
    <property type="evidence" value="ECO:0007669"/>
    <property type="project" value="TreeGrafter"/>
</dbReference>
<dbReference type="AlphaFoldDB" id="A0A225NEP8"/>